<protein>
    <submittedName>
        <fullName evidence="1">Uncharacterized protein</fullName>
    </submittedName>
</protein>
<accession>K9H6F4</accession>
<keyword evidence="2" id="KW-1185">Reference proteome</keyword>
<proteinExistence type="predicted"/>
<dbReference type="EMBL" id="ANHY01000036">
    <property type="protein sequence ID" value="EKV26173.1"/>
    <property type="molecule type" value="Genomic_DNA"/>
</dbReference>
<dbReference type="Proteomes" id="UP000009881">
    <property type="component" value="Unassembled WGS sequence"/>
</dbReference>
<sequence length="94" mass="10283">MSRPFHASAPLLSALSEVRPVCAAGFCAQRCPWRAAVSTRFTAFPGRNCGVSRTFHFCFRAARNGASSASVPQRRRAPFVTARFFVIDTLMSNA</sequence>
<evidence type="ECO:0000313" key="1">
    <source>
        <dbReference type="EMBL" id="EKV26173.1"/>
    </source>
</evidence>
<dbReference type="AlphaFoldDB" id="K9H6F4"/>
<name>K9H6F4_9PROT</name>
<gene>
    <name evidence="1" type="ORF">C882_2882</name>
</gene>
<reference evidence="1 2" key="1">
    <citation type="journal article" date="2013" name="Genome Announc.">
        <title>Draft Genome Sequence of an Alphaproteobacterium, Caenispirillum salinarum AK4(T), Isolated from a Solar Saltern.</title>
        <authorList>
            <person name="Khatri I."/>
            <person name="Singh A."/>
            <person name="Korpole S."/>
            <person name="Pinnaka A.K."/>
            <person name="Subramanian S."/>
        </authorList>
    </citation>
    <scope>NUCLEOTIDE SEQUENCE [LARGE SCALE GENOMIC DNA]</scope>
    <source>
        <strain evidence="1 2">AK4</strain>
    </source>
</reference>
<evidence type="ECO:0000313" key="2">
    <source>
        <dbReference type="Proteomes" id="UP000009881"/>
    </source>
</evidence>
<comment type="caution">
    <text evidence="1">The sequence shown here is derived from an EMBL/GenBank/DDBJ whole genome shotgun (WGS) entry which is preliminary data.</text>
</comment>
<organism evidence="1 2">
    <name type="scientific">Caenispirillum salinarum AK4</name>
    <dbReference type="NCBI Taxonomy" id="1238182"/>
    <lineage>
        <taxon>Bacteria</taxon>
        <taxon>Pseudomonadati</taxon>
        <taxon>Pseudomonadota</taxon>
        <taxon>Alphaproteobacteria</taxon>
        <taxon>Rhodospirillales</taxon>
        <taxon>Novispirillaceae</taxon>
        <taxon>Caenispirillum</taxon>
    </lineage>
</organism>